<sequence length="576" mass="65313">MGLVMPQSSTAQCGTETLALLASFIGLASHAWVKKHEPTLFGFLAWLLLLTGFFLYCSNVGVDRFNLSSIRVMPMMIAMSFYIVVLSASIATYRLFINPLRKFPGDTMAGLTKWHGFWIAHKGMTHHSLLRKHQQYGDYIRVGPNEISITDPKYIPMIHGNKSKFPKGPWYEHMLPDQPPSLIAILPYDEHKSRRKVWDEVLTPKALRVYEKRINSLINDLQDVFAEFAKNGEAFDLALWTEHLLFDAIGKIAFNVEFHSIRDRTPHFYVDFIHQALKFVASFANVSWIKPLLAKLPLDRKQLEDVKRFQAFGNENLMERIQKEGSSEIDALGFLLRAAERNPAYKLSVPELASETGLIIAAGSDTTSIAITSAMYWLLTHKEAYYKLRDECENLWGPSESVEWAKLGDTKRAPYLNACVSEALRLLPPGPNGMQRVVNTKGGITVNDIYVPEGTKINVHPWTIHHDSRLFEKPWDFIPERWIPGSSFKGTHTPDAYIPFALGAYSCIGKPLALLQIRMYLVSMVTKFDFEIAPGFDKRNFIENTQAFFGLTKLPLPVRCTITSKTEGTDYLGTKT</sequence>
<dbReference type="GO" id="GO:0005506">
    <property type="term" value="F:iron ion binding"/>
    <property type="evidence" value="ECO:0007669"/>
    <property type="project" value="InterPro"/>
</dbReference>
<dbReference type="PRINTS" id="PR00463">
    <property type="entry name" value="EP450I"/>
</dbReference>
<evidence type="ECO:0000256" key="4">
    <source>
        <dbReference type="ARBA" id="ARBA00023002"/>
    </source>
</evidence>
<evidence type="ECO:0000256" key="8">
    <source>
        <dbReference type="SAM" id="Phobius"/>
    </source>
</evidence>
<dbReference type="OrthoDB" id="6692864at2759"/>
<dbReference type="Pfam" id="PF00067">
    <property type="entry name" value="p450"/>
    <property type="match status" value="1"/>
</dbReference>
<evidence type="ECO:0000313" key="10">
    <source>
        <dbReference type="Proteomes" id="UP000813461"/>
    </source>
</evidence>
<accession>A0A8K0RLT1</accession>
<comment type="caution">
    <text evidence="9">The sequence shown here is derived from an EMBL/GenBank/DDBJ whole genome shotgun (WGS) entry which is preliminary data.</text>
</comment>
<evidence type="ECO:0000256" key="3">
    <source>
        <dbReference type="ARBA" id="ARBA00022723"/>
    </source>
</evidence>
<dbReference type="GO" id="GO:0020037">
    <property type="term" value="F:heme binding"/>
    <property type="evidence" value="ECO:0007669"/>
    <property type="project" value="InterPro"/>
</dbReference>
<dbReference type="PRINTS" id="PR00385">
    <property type="entry name" value="P450"/>
</dbReference>
<dbReference type="Gene3D" id="1.10.630.10">
    <property type="entry name" value="Cytochrome P450"/>
    <property type="match status" value="1"/>
</dbReference>
<keyword evidence="7" id="KW-0349">Heme</keyword>
<name>A0A8K0RLT1_9PLEO</name>
<gene>
    <name evidence="9" type="ORF">FB567DRAFT_601445</name>
</gene>
<keyword evidence="3 7" id="KW-0479">Metal-binding</keyword>
<dbReference type="PANTHER" id="PTHR24305:SF187">
    <property type="entry name" value="P450, PUTATIVE (EUROFUNG)-RELATED"/>
    <property type="match status" value="1"/>
</dbReference>
<reference evidence="9" key="1">
    <citation type="journal article" date="2021" name="Nat. Commun.">
        <title>Genetic determinants of endophytism in the Arabidopsis root mycobiome.</title>
        <authorList>
            <person name="Mesny F."/>
            <person name="Miyauchi S."/>
            <person name="Thiergart T."/>
            <person name="Pickel B."/>
            <person name="Atanasova L."/>
            <person name="Karlsson M."/>
            <person name="Huettel B."/>
            <person name="Barry K.W."/>
            <person name="Haridas S."/>
            <person name="Chen C."/>
            <person name="Bauer D."/>
            <person name="Andreopoulos W."/>
            <person name="Pangilinan J."/>
            <person name="LaButti K."/>
            <person name="Riley R."/>
            <person name="Lipzen A."/>
            <person name="Clum A."/>
            <person name="Drula E."/>
            <person name="Henrissat B."/>
            <person name="Kohler A."/>
            <person name="Grigoriev I.V."/>
            <person name="Martin F.M."/>
            <person name="Hacquard S."/>
        </authorList>
    </citation>
    <scope>NUCLEOTIDE SEQUENCE</scope>
    <source>
        <strain evidence="9">MPI-SDFR-AT-0120</strain>
    </source>
</reference>
<evidence type="ECO:0000313" key="9">
    <source>
        <dbReference type="EMBL" id="KAH7095538.1"/>
    </source>
</evidence>
<dbReference type="InterPro" id="IPR001128">
    <property type="entry name" value="Cyt_P450"/>
</dbReference>
<organism evidence="9 10">
    <name type="scientific">Paraphoma chrysanthemicola</name>
    <dbReference type="NCBI Taxonomy" id="798071"/>
    <lineage>
        <taxon>Eukaryota</taxon>
        <taxon>Fungi</taxon>
        <taxon>Dikarya</taxon>
        <taxon>Ascomycota</taxon>
        <taxon>Pezizomycotina</taxon>
        <taxon>Dothideomycetes</taxon>
        <taxon>Pleosporomycetidae</taxon>
        <taxon>Pleosporales</taxon>
        <taxon>Pleosporineae</taxon>
        <taxon>Phaeosphaeriaceae</taxon>
        <taxon>Paraphoma</taxon>
    </lineage>
</organism>
<dbReference type="GO" id="GO:0004497">
    <property type="term" value="F:monooxygenase activity"/>
    <property type="evidence" value="ECO:0007669"/>
    <property type="project" value="UniProtKB-KW"/>
</dbReference>
<dbReference type="GO" id="GO:0016705">
    <property type="term" value="F:oxidoreductase activity, acting on paired donors, with incorporation or reduction of molecular oxygen"/>
    <property type="evidence" value="ECO:0007669"/>
    <property type="project" value="InterPro"/>
</dbReference>
<evidence type="ECO:0000256" key="7">
    <source>
        <dbReference type="PIRSR" id="PIRSR602401-1"/>
    </source>
</evidence>
<comment type="similarity">
    <text evidence="2">Belongs to the cytochrome P450 family.</text>
</comment>
<dbReference type="AlphaFoldDB" id="A0A8K0RLT1"/>
<evidence type="ECO:0000256" key="6">
    <source>
        <dbReference type="ARBA" id="ARBA00023033"/>
    </source>
</evidence>
<dbReference type="CDD" id="cd11061">
    <property type="entry name" value="CYP67-like"/>
    <property type="match status" value="1"/>
</dbReference>
<keyword evidence="8" id="KW-1133">Transmembrane helix</keyword>
<comment type="cofactor">
    <cofactor evidence="1 7">
        <name>heme</name>
        <dbReference type="ChEBI" id="CHEBI:30413"/>
    </cofactor>
</comment>
<feature type="transmembrane region" description="Helical" evidence="8">
    <location>
        <begin position="74"/>
        <end position="96"/>
    </location>
</feature>
<keyword evidence="8" id="KW-0472">Membrane</keyword>
<dbReference type="SUPFAM" id="SSF48264">
    <property type="entry name" value="Cytochrome P450"/>
    <property type="match status" value="1"/>
</dbReference>
<dbReference type="InterPro" id="IPR036396">
    <property type="entry name" value="Cyt_P450_sf"/>
</dbReference>
<dbReference type="InterPro" id="IPR002401">
    <property type="entry name" value="Cyt_P450_E_grp-I"/>
</dbReference>
<protein>
    <submittedName>
        <fullName evidence="9">Cytochrome P450</fullName>
    </submittedName>
</protein>
<evidence type="ECO:0000256" key="5">
    <source>
        <dbReference type="ARBA" id="ARBA00023004"/>
    </source>
</evidence>
<keyword evidence="5 7" id="KW-0408">Iron</keyword>
<keyword evidence="4" id="KW-0560">Oxidoreductase</keyword>
<dbReference type="PANTHER" id="PTHR24305">
    <property type="entry name" value="CYTOCHROME P450"/>
    <property type="match status" value="1"/>
</dbReference>
<keyword evidence="8" id="KW-0812">Transmembrane</keyword>
<feature type="binding site" description="axial binding residue" evidence="7">
    <location>
        <position position="507"/>
    </location>
    <ligand>
        <name>heme</name>
        <dbReference type="ChEBI" id="CHEBI:30413"/>
    </ligand>
    <ligandPart>
        <name>Fe</name>
        <dbReference type="ChEBI" id="CHEBI:18248"/>
    </ligandPart>
</feature>
<evidence type="ECO:0000256" key="2">
    <source>
        <dbReference type="ARBA" id="ARBA00010617"/>
    </source>
</evidence>
<dbReference type="InterPro" id="IPR050121">
    <property type="entry name" value="Cytochrome_P450_monoxygenase"/>
</dbReference>
<proteinExistence type="inferred from homology"/>
<dbReference type="Proteomes" id="UP000813461">
    <property type="component" value="Unassembled WGS sequence"/>
</dbReference>
<dbReference type="EMBL" id="JAGMVJ010000001">
    <property type="protein sequence ID" value="KAH7095538.1"/>
    <property type="molecule type" value="Genomic_DNA"/>
</dbReference>
<keyword evidence="10" id="KW-1185">Reference proteome</keyword>
<evidence type="ECO:0000256" key="1">
    <source>
        <dbReference type="ARBA" id="ARBA00001971"/>
    </source>
</evidence>
<feature type="transmembrane region" description="Helical" evidence="8">
    <location>
        <begin position="41"/>
        <end position="62"/>
    </location>
</feature>
<keyword evidence="6" id="KW-0503">Monooxygenase</keyword>